<evidence type="ECO:0000256" key="2">
    <source>
        <dbReference type="ARBA" id="ARBA00022741"/>
    </source>
</evidence>
<organism evidence="4 5">
    <name type="scientific">Trueperella pecoris</name>
    <dbReference type="NCBI Taxonomy" id="2733571"/>
    <lineage>
        <taxon>Bacteria</taxon>
        <taxon>Bacillati</taxon>
        <taxon>Actinomycetota</taxon>
        <taxon>Actinomycetes</taxon>
        <taxon>Actinomycetales</taxon>
        <taxon>Actinomycetaceae</taxon>
        <taxon>Trueperella</taxon>
    </lineage>
</organism>
<gene>
    <name evidence="4" type="ORF">INS88_02825</name>
</gene>
<dbReference type="Proteomes" id="UP000595053">
    <property type="component" value="Chromosome"/>
</dbReference>
<dbReference type="PANTHER" id="PTHR42939:SF1">
    <property type="entry name" value="ABC TRANSPORTER ATP-BINDING PROTEIN ALBC-RELATED"/>
    <property type="match status" value="1"/>
</dbReference>
<dbReference type="SMART" id="SM00382">
    <property type="entry name" value="AAA"/>
    <property type="match status" value="1"/>
</dbReference>
<keyword evidence="2" id="KW-0547">Nucleotide-binding</keyword>
<dbReference type="SUPFAM" id="SSF52540">
    <property type="entry name" value="P-loop containing nucleoside triphosphate hydrolases"/>
    <property type="match status" value="1"/>
</dbReference>
<evidence type="ECO:0000256" key="3">
    <source>
        <dbReference type="ARBA" id="ARBA00022840"/>
    </source>
</evidence>
<accession>A0A7M1QWE8</accession>
<dbReference type="PANTHER" id="PTHR42939">
    <property type="entry name" value="ABC TRANSPORTER ATP-BINDING PROTEIN ALBC-RELATED"/>
    <property type="match status" value="1"/>
</dbReference>
<dbReference type="InterPro" id="IPR027417">
    <property type="entry name" value="P-loop_NTPase"/>
</dbReference>
<dbReference type="InterPro" id="IPR003439">
    <property type="entry name" value="ABC_transporter-like_ATP-bd"/>
</dbReference>
<dbReference type="GO" id="GO:0005524">
    <property type="term" value="F:ATP binding"/>
    <property type="evidence" value="ECO:0007669"/>
    <property type="project" value="UniProtKB-KW"/>
</dbReference>
<name>A0A7M1QWE8_9ACTO</name>
<dbReference type="Gene3D" id="3.40.50.300">
    <property type="entry name" value="P-loop containing nucleotide triphosphate hydrolases"/>
    <property type="match status" value="1"/>
</dbReference>
<dbReference type="AlphaFoldDB" id="A0A7M1QWE8"/>
<dbReference type="InterPro" id="IPR003593">
    <property type="entry name" value="AAA+_ATPase"/>
</dbReference>
<dbReference type="EMBL" id="CP063213">
    <property type="protein sequence ID" value="QOR46161.1"/>
    <property type="molecule type" value="Genomic_DNA"/>
</dbReference>
<keyword evidence="5" id="KW-1185">Reference proteome</keyword>
<proteinExistence type="predicted"/>
<protein>
    <submittedName>
        <fullName evidence="4">ABC transporter ATP-binding protein</fullName>
    </submittedName>
</protein>
<evidence type="ECO:0000313" key="4">
    <source>
        <dbReference type="EMBL" id="QOR46161.1"/>
    </source>
</evidence>
<dbReference type="GO" id="GO:0016887">
    <property type="term" value="F:ATP hydrolysis activity"/>
    <property type="evidence" value="ECO:0007669"/>
    <property type="project" value="InterPro"/>
</dbReference>
<dbReference type="Pfam" id="PF00005">
    <property type="entry name" value="ABC_tran"/>
    <property type="match status" value="1"/>
</dbReference>
<dbReference type="PROSITE" id="PS50893">
    <property type="entry name" value="ABC_TRANSPORTER_2"/>
    <property type="match status" value="1"/>
</dbReference>
<sequence length="232" mass="25299">MMESLIHVTSLTKRFGNTVALDGLNLDLVPGRVVGLIGHNGSGKTTLLKILAGLISDYGGTATILGHKPGCSTKPLVAFLPSEEFIDAEQTVADAVRLFARFFADFDERKVAELLDYFHISSTSSIKELSKGTREKVQIALVMSRRAKAYLLDEPISGVDPGARSVILEGILRDFPEDALLFISTHLVSDVEAIFDDVVMLKDGRVLYSGNADDLRDETGLSIDALARKEYR</sequence>
<dbReference type="RefSeq" id="WP_197551509.1">
    <property type="nucleotide sequence ID" value="NZ_CP063213.1"/>
</dbReference>
<reference evidence="4 5" key="1">
    <citation type="submission" date="2020-10" db="EMBL/GenBank/DDBJ databases">
        <title>Trueperella pecoris sp. nov. isolated from bovine and porcine specimens.</title>
        <authorList>
            <person name="Schoenecker L."/>
            <person name="Schnydrig P."/>
            <person name="Brodard I."/>
            <person name="Thomann A."/>
            <person name="Hemphill A."/>
            <person name="Rodriguez-Campos S."/>
            <person name="Perreten V."/>
            <person name="Jores J."/>
            <person name="Kittl S."/>
        </authorList>
    </citation>
    <scope>NUCLEOTIDE SEQUENCE [LARGE SCALE GENOMIC DNA]</scope>
    <source>
        <strain evidence="4 5">15A0121</strain>
    </source>
</reference>
<dbReference type="InterPro" id="IPR051782">
    <property type="entry name" value="ABC_Transporter_VariousFunc"/>
</dbReference>
<accession>A0A8A5UF05</accession>
<evidence type="ECO:0000256" key="1">
    <source>
        <dbReference type="ARBA" id="ARBA00022448"/>
    </source>
</evidence>
<keyword evidence="1" id="KW-0813">Transport</keyword>
<keyword evidence="3 4" id="KW-0067">ATP-binding</keyword>
<evidence type="ECO:0000313" key="5">
    <source>
        <dbReference type="Proteomes" id="UP000595053"/>
    </source>
</evidence>
<dbReference type="CDD" id="cd03230">
    <property type="entry name" value="ABC_DR_subfamily_A"/>
    <property type="match status" value="1"/>
</dbReference>